<comment type="caution">
    <text evidence="1">Lacks conserved residue(s) required for the propagation of feature annotation.</text>
</comment>
<evidence type="ECO:0000256" key="1">
    <source>
        <dbReference type="PROSITE-ProRule" id="PRU00169"/>
    </source>
</evidence>
<evidence type="ECO:0000259" key="3">
    <source>
        <dbReference type="PROSITE" id="PS50110"/>
    </source>
</evidence>
<dbReference type="EMBL" id="WSES01000008">
    <property type="protein sequence ID" value="MVW63303.1"/>
    <property type="molecule type" value="Genomic_DNA"/>
</dbReference>
<gene>
    <name evidence="4" type="ORF">GPY61_25600</name>
</gene>
<dbReference type="CDD" id="cd00156">
    <property type="entry name" value="REC"/>
    <property type="match status" value="1"/>
</dbReference>
<evidence type="ECO:0000313" key="5">
    <source>
        <dbReference type="Proteomes" id="UP000443353"/>
    </source>
</evidence>
<comment type="caution">
    <text evidence="4">The sequence shown here is derived from an EMBL/GenBank/DDBJ whole genome shotgun (WGS) entry which is preliminary data.</text>
</comment>
<dbReference type="InterPro" id="IPR001789">
    <property type="entry name" value="Sig_transdc_resp-reg_receiver"/>
</dbReference>
<feature type="region of interest" description="Disordered" evidence="2">
    <location>
        <begin position="157"/>
        <end position="191"/>
    </location>
</feature>
<dbReference type="Gene3D" id="3.40.50.2300">
    <property type="match status" value="1"/>
</dbReference>
<accession>A0A7X3K9S2</accession>
<protein>
    <submittedName>
        <fullName evidence="4">Response regulator</fullName>
    </submittedName>
</protein>
<reference evidence="4 5" key="1">
    <citation type="submission" date="2019-12" db="EMBL/GenBank/DDBJ databases">
        <authorList>
            <person name="Li C."/>
            <person name="Zhao J."/>
        </authorList>
    </citation>
    <scope>NUCLEOTIDE SEQUENCE [LARGE SCALE GENOMIC DNA]</scope>
    <source>
        <strain evidence="4 5">NEAU-DD11</strain>
    </source>
</reference>
<dbReference type="SUPFAM" id="SSF52172">
    <property type="entry name" value="CheY-like"/>
    <property type="match status" value="1"/>
</dbReference>
<dbReference type="PROSITE" id="PS50110">
    <property type="entry name" value="RESPONSE_REGULATORY"/>
    <property type="match status" value="1"/>
</dbReference>
<evidence type="ECO:0000256" key="2">
    <source>
        <dbReference type="SAM" id="MobiDB-lite"/>
    </source>
</evidence>
<feature type="domain" description="Response regulatory" evidence="3">
    <location>
        <begin position="46"/>
        <end position="157"/>
    </location>
</feature>
<organism evidence="4 5">
    <name type="scientific">Massilia cellulosiltytica</name>
    <dbReference type="NCBI Taxonomy" id="2683234"/>
    <lineage>
        <taxon>Bacteria</taxon>
        <taxon>Pseudomonadati</taxon>
        <taxon>Pseudomonadota</taxon>
        <taxon>Betaproteobacteria</taxon>
        <taxon>Burkholderiales</taxon>
        <taxon>Oxalobacteraceae</taxon>
        <taxon>Telluria group</taxon>
        <taxon>Massilia</taxon>
    </lineage>
</organism>
<evidence type="ECO:0000313" key="4">
    <source>
        <dbReference type="EMBL" id="MVW63303.1"/>
    </source>
</evidence>
<proteinExistence type="predicted"/>
<keyword evidence="5" id="KW-1185">Reference proteome</keyword>
<dbReference type="GO" id="GO:0000160">
    <property type="term" value="P:phosphorelay signal transduction system"/>
    <property type="evidence" value="ECO:0007669"/>
    <property type="project" value="InterPro"/>
</dbReference>
<dbReference type="InterPro" id="IPR011006">
    <property type="entry name" value="CheY-like_superfamily"/>
</dbReference>
<sequence>MASRRCFTTEEATYPLVVVRIICYKLTVEQYEEVAIPEPGGLIMKYALIYDDDAAARRHSATLLKSLGYVVAQTTTAQATLNAMQALHFDVILTSSAHAAGDRRSLPGELSRLAPDTPTILLLDEDEPFPPLYHAFSATVTKPVTVRALRHALEFGLDGTGAHPVPSRPHLERRDGQRRRHTRDMASTRLA</sequence>
<dbReference type="Proteomes" id="UP000443353">
    <property type="component" value="Unassembled WGS sequence"/>
</dbReference>
<name>A0A7X3K9S2_9BURK</name>
<dbReference type="AlphaFoldDB" id="A0A7X3K9S2"/>